<feature type="non-terminal residue" evidence="2">
    <location>
        <position position="85"/>
    </location>
</feature>
<dbReference type="AlphaFoldDB" id="A0A1Y3B5M9"/>
<protein>
    <submittedName>
        <fullName evidence="2">Uncharacterized protein</fullName>
    </submittedName>
</protein>
<gene>
    <name evidence="2" type="ORF">BLA29_013948</name>
</gene>
<evidence type="ECO:0000313" key="3">
    <source>
        <dbReference type="Proteomes" id="UP000194236"/>
    </source>
</evidence>
<proteinExistence type="predicted"/>
<sequence length="85" mass="9342">MRFDEALKELNDDMNRRALTNDNRNIRSNIFNAQQATPISGSGPGGNGSLNQNINTSNVNISSLPNRQMIELIRLAINAGFLNAQ</sequence>
<reference evidence="2 3" key="1">
    <citation type="submission" date="2017-03" db="EMBL/GenBank/DDBJ databases">
        <title>Genome Survey of Euroglyphus maynei.</title>
        <authorList>
            <person name="Arlian L.G."/>
            <person name="Morgan M.S."/>
            <person name="Rider S.D."/>
        </authorList>
    </citation>
    <scope>NUCLEOTIDE SEQUENCE [LARGE SCALE GENOMIC DNA]</scope>
    <source>
        <strain evidence="2">Arlian Lab</strain>
        <tissue evidence="2">Whole body</tissue>
    </source>
</reference>
<dbReference type="Proteomes" id="UP000194236">
    <property type="component" value="Unassembled WGS sequence"/>
</dbReference>
<comment type="caution">
    <text evidence="2">The sequence shown here is derived from an EMBL/GenBank/DDBJ whole genome shotgun (WGS) entry which is preliminary data.</text>
</comment>
<keyword evidence="3" id="KW-1185">Reference proteome</keyword>
<organism evidence="2 3">
    <name type="scientific">Euroglyphus maynei</name>
    <name type="common">Mayne's house dust mite</name>
    <dbReference type="NCBI Taxonomy" id="6958"/>
    <lineage>
        <taxon>Eukaryota</taxon>
        <taxon>Metazoa</taxon>
        <taxon>Ecdysozoa</taxon>
        <taxon>Arthropoda</taxon>
        <taxon>Chelicerata</taxon>
        <taxon>Arachnida</taxon>
        <taxon>Acari</taxon>
        <taxon>Acariformes</taxon>
        <taxon>Sarcoptiformes</taxon>
        <taxon>Astigmata</taxon>
        <taxon>Psoroptidia</taxon>
        <taxon>Analgoidea</taxon>
        <taxon>Pyroglyphidae</taxon>
        <taxon>Pyroglyphinae</taxon>
        <taxon>Euroglyphus</taxon>
    </lineage>
</organism>
<evidence type="ECO:0000256" key="1">
    <source>
        <dbReference type="SAM" id="MobiDB-lite"/>
    </source>
</evidence>
<dbReference type="EMBL" id="MUJZ01038972">
    <property type="protein sequence ID" value="OTF76129.1"/>
    <property type="molecule type" value="Genomic_DNA"/>
</dbReference>
<evidence type="ECO:0000313" key="2">
    <source>
        <dbReference type="EMBL" id="OTF76129.1"/>
    </source>
</evidence>
<feature type="region of interest" description="Disordered" evidence="1">
    <location>
        <begin position="35"/>
        <end position="56"/>
    </location>
</feature>
<name>A0A1Y3B5M9_EURMA</name>
<accession>A0A1Y3B5M9</accession>